<dbReference type="Proteomes" id="UP000187209">
    <property type="component" value="Unassembled WGS sequence"/>
</dbReference>
<reference evidence="2 3" key="1">
    <citation type="submission" date="2016-11" db="EMBL/GenBank/DDBJ databases">
        <title>The macronuclear genome of Stentor coeruleus: a giant cell with tiny introns.</title>
        <authorList>
            <person name="Slabodnick M."/>
            <person name="Ruby J.G."/>
            <person name="Reiff S.B."/>
            <person name="Swart E.C."/>
            <person name="Gosai S."/>
            <person name="Prabakaran S."/>
            <person name="Witkowska E."/>
            <person name="Larue G.E."/>
            <person name="Fisher S."/>
            <person name="Freeman R.M."/>
            <person name="Gunawardena J."/>
            <person name="Chu W."/>
            <person name="Stover N.A."/>
            <person name="Gregory B.D."/>
            <person name="Nowacki M."/>
            <person name="Derisi J."/>
            <person name="Roy S.W."/>
            <person name="Marshall W.F."/>
            <person name="Sood P."/>
        </authorList>
    </citation>
    <scope>NUCLEOTIDE SEQUENCE [LARGE SCALE GENOMIC DNA]</scope>
    <source>
        <strain evidence="2">WM001</strain>
    </source>
</reference>
<accession>A0A1R2CRX1</accession>
<proteinExistence type="predicted"/>
<comment type="caution">
    <text evidence="2">The sequence shown here is derived from an EMBL/GenBank/DDBJ whole genome shotgun (WGS) entry which is preliminary data.</text>
</comment>
<feature type="coiled-coil region" evidence="1">
    <location>
        <begin position="117"/>
        <end position="158"/>
    </location>
</feature>
<dbReference type="AlphaFoldDB" id="A0A1R2CRX1"/>
<keyword evidence="1" id="KW-0175">Coiled coil</keyword>
<protein>
    <submittedName>
        <fullName evidence="2">Uncharacterized protein</fullName>
    </submittedName>
</protein>
<feature type="coiled-coil region" evidence="1">
    <location>
        <begin position="190"/>
        <end position="248"/>
    </location>
</feature>
<evidence type="ECO:0000313" key="2">
    <source>
        <dbReference type="EMBL" id="OMJ91718.1"/>
    </source>
</evidence>
<sequence length="373" mass="44773">MKNNQNSVPKHRSHLLTPSTNWSFNSYSTFSPVSIISKQVDSYETFYTENILDLTIESDLFKKHIDLYFKIDEKSTKINERCMELLIKQNSVHDKLIRTQERIAFFKEDSPSLSLRILQEEGNLENFERDMKKYEAHVREIEEMASMEKRNFRNTENEVKTVNKSFKDSEMMDKELNYFDKVTLKLKLTLQELKGKKQELTEHYKLLTKSKMNFRHFKAEVDKEKKDIESLRLKTERSQKSIEDQREKTQKIQEEYLLAEMRNTEVQHEMKEIMKKFTEISHNNEIRKQWLQDYEQKINSKEALNRILVKNLEEKSQKNLYMSNELSKSSVELDRKEAELEIIENNLKNTEKTFKSQLKTLLKSKKRLKNLKN</sequence>
<organism evidence="2 3">
    <name type="scientific">Stentor coeruleus</name>
    <dbReference type="NCBI Taxonomy" id="5963"/>
    <lineage>
        <taxon>Eukaryota</taxon>
        <taxon>Sar</taxon>
        <taxon>Alveolata</taxon>
        <taxon>Ciliophora</taxon>
        <taxon>Postciliodesmatophora</taxon>
        <taxon>Heterotrichea</taxon>
        <taxon>Heterotrichida</taxon>
        <taxon>Stentoridae</taxon>
        <taxon>Stentor</taxon>
    </lineage>
</organism>
<evidence type="ECO:0000256" key="1">
    <source>
        <dbReference type="SAM" id="Coils"/>
    </source>
</evidence>
<name>A0A1R2CRX1_9CILI</name>
<gene>
    <name evidence="2" type="ORF">SteCoe_5613</name>
</gene>
<dbReference type="EMBL" id="MPUH01000075">
    <property type="protein sequence ID" value="OMJ91718.1"/>
    <property type="molecule type" value="Genomic_DNA"/>
</dbReference>
<keyword evidence="3" id="KW-1185">Reference proteome</keyword>
<feature type="coiled-coil region" evidence="1">
    <location>
        <begin position="291"/>
        <end position="360"/>
    </location>
</feature>
<evidence type="ECO:0000313" key="3">
    <source>
        <dbReference type="Proteomes" id="UP000187209"/>
    </source>
</evidence>